<feature type="transmembrane region" description="Helical" evidence="2">
    <location>
        <begin position="77"/>
        <end position="97"/>
    </location>
</feature>
<evidence type="ECO:0000256" key="1">
    <source>
        <dbReference type="ARBA" id="ARBA00007430"/>
    </source>
</evidence>
<feature type="domain" description="Polysaccharide biosynthesis protein CapD-like" evidence="3">
    <location>
        <begin position="284"/>
        <end position="560"/>
    </location>
</feature>
<dbReference type="AlphaFoldDB" id="A0A563EXI9"/>
<dbReference type="SUPFAM" id="SSF51735">
    <property type="entry name" value="NAD(P)-binding Rossmann-fold domains"/>
    <property type="match status" value="1"/>
</dbReference>
<feature type="transmembrane region" description="Helical" evidence="2">
    <location>
        <begin position="109"/>
        <end position="126"/>
    </location>
</feature>
<protein>
    <submittedName>
        <fullName evidence="4">Polysaccharide biosynthesis protein</fullName>
    </submittedName>
</protein>
<name>A0A563EXI9_9PSEU</name>
<organism evidence="4 5">
    <name type="scientific">Lentzea tibetensis</name>
    <dbReference type="NCBI Taxonomy" id="2591470"/>
    <lineage>
        <taxon>Bacteria</taxon>
        <taxon>Bacillati</taxon>
        <taxon>Actinomycetota</taxon>
        <taxon>Actinomycetes</taxon>
        <taxon>Pseudonocardiales</taxon>
        <taxon>Pseudonocardiaceae</taxon>
        <taxon>Lentzea</taxon>
    </lineage>
</organism>
<feature type="transmembrane region" description="Helical" evidence="2">
    <location>
        <begin position="44"/>
        <end position="65"/>
    </location>
</feature>
<accession>A0A563EXI9</accession>
<dbReference type="InterPro" id="IPR029063">
    <property type="entry name" value="SAM-dependent_MTases_sf"/>
</dbReference>
<dbReference type="Proteomes" id="UP000316639">
    <property type="component" value="Unassembled WGS sequence"/>
</dbReference>
<dbReference type="InterPro" id="IPR051203">
    <property type="entry name" value="Polysaccharide_Synthase-Rel"/>
</dbReference>
<keyword evidence="2" id="KW-1133">Transmembrane helix</keyword>
<dbReference type="CDD" id="cd05237">
    <property type="entry name" value="UDP_invert_4-6DH_SDR_e"/>
    <property type="match status" value="1"/>
</dbReference>
<proteinExistence type="inferred from homology"/>
<dbReference type="Pfam" id="PF13727">
    <property type="entry name" value="CoA_binding_3"/>
    <property type="match status" value="1"/>
</dbReference>
<dbReference type="SUPFAM" id="SSF53335">
    <property type="entry name" value="S-adenosyl-L-methionine-dependent methyltransferases"/>
    <property type="match status" value="1"/>
</dbReference>
<dbReference type="InterPro" id="IPR003869">
    <property type="entry name" value="Polysac_CapD-like"/>
</dbReference>
<evidence type="ECO:0000259" key="3">
    <source>
        <dbReference type="Pfam" id="PF02719"/>
    </source>
</evidence>
<dbReference type="Pfam" id="PF02719">
    <property type="entry name" value="Polysacc_synt_2"/>
    <property type="match status" value="1"/>
</dbReference>
<evidence type="ECO:0000313" key="4">
    <source>
        <dbReference type="EMBL" id="TWP52415.1"/>
    </source>
</evidence>
<keyword evidence="2" id="KW-0472">Membrane</keyword>
<dbReference type="PANTHER" id="PTHR43318:SF1">
    <property type="entry name" value="POLYSACCHARIDE BIOSYNTHESIS PROTEIN EPSC-RELATED"/>
    <property type="match status" value="1"/>
</dbReference>
<gene>
    <name evidence="4" type="ORF">FKR81_08745</name>
</gene>
<dbReference type="Gene3D" id="3.40.50.720">
    <property type="entry name" value="NAD(P)-binding Rossmann-like Domain"/>
    <property type="match status" value="2"/>
</dbReference>
<dbReference type="InterPro" id="IPR036291">
    <property type="entry name" value="NAD(P)-bd_dom_sf"/>
</dbReference>
<feature type="transmembrane region" description="Helical" evidence="2">
    <location>
        <begin position="12"/>
        <end position="32"/>
    </location>
</feature>
<evidence type="ECO:0000313" key="5">
    <source>
        <dbReference type="Proteomes" id="UP000316639"/>
    </source>
</evidence>
<sequence>MPSRGWGHRLLLVGIDASAWTVALGMVTSFRYVLEKTHVDGPRLLWFTLIVLAVAPVIGVAAHLYQGRYPVGSLEEAVRLAWVALVTGVLAAAVNLAVPDPLVPRSVPLTAAFASLFLSLAVRGVIRWSRERWPYPERERATRVIVVGAGDTGEQLVRSMLSDPSRGYLPVALLDDDPAKRWLRIRGVPVGGTGGDIAEVAARTGATLLVVALRAPDAEALGELSRTAHEAGLGVQVLPGLDELLGLRVSVADLRELDVAELIGRRRIDTCVGVTGEHLTGKRVLVTGAGGSIGSELCRQIHRLGPAELFLLDHDESALHALRLSIHGEAMLDSPEIVLADIRDSEAVRAAFARCLPDVVFHAAALKHLSVLEKHPLEAWKTNVLGTYYVLEAALSAGVRTFVNISTDKAANPTSVLGRSKRVGERLTANAATRSDGKYLSVRFGNVLGSRGSVLSTFTEQLAQGRPITVTHPDVSRYFMMTDEAVQLVIKAAAIGRSGEVLLLDTGEQLRIADVARQLMKVSGRSVPIVYTGLQDGEKLHEELFGQGEFDHRPLHPAISQVPVPPLDPAHLLSLALGDNEVAAMAECAARLTVPFARACQDDASVTS</sequence>
<keyword evidence="5" id="KW-1185">Reference proteome</keyword>
<evidence type="ECO:0000256" key="2">
    <source>
        <dbReference type="SAM" id="Phobius"/>
    </source>
</evidence>
<dbReference type="PANTHER" id="PTHR43318">
    <property type="entry name" value="UDP-N-ACETYLGLUCOSAMINE 4,6-DEHYDRATASE"/>
    <property type="match status" value="1"/>
</dbReference>
<dbReference type="EMBL" id="VOBR01000005">
    <property type="protein sequence ID" value="TWP52415.1"/>
    <property type="molecule type" value="Genomic_DNA"/>
</dbReference>
<dbReference type="OrthoDB" id="9803111at2"/>
<keyword evidence="2" id="KW-0812">Transmembrane</keyword>
<reference evidence="4 5" key="1">
    <citation type="submission" date="2019-07" db="EMBL/GenBank/DDBJ databases">
        <title>Lentzea xizangensis sp. nov., isolated from Qinghai-Tibetan Plateau Soils.</title>
        <authorList>
            <person name="Huang J."/>
        </authorList>
    </citation>
    <scope>NUCLEOTIDE SEQUENCE [LARGE SCALE GENOMIC DNA]</scope>
    <source>
        <strain evidence="4 5">FXJ1.1311</strain>
    </source>
</reference>
<comment type="similarity">
    <text evidence="1">Belongs to the polysaccharide synthase family.</text>
</comment>
<comment type="caution">
    <text evidence="4">The sequence shown here is derived from an EMBL/GenBank/DDBJ whole genome shotgun (WGS) entry which is preliminary data.</text>
</comment>